<dbReference type="Pfam" id="PF01370">
    <property type="entry name" value="Epimerase"/>
    <property type="match status" value="1"/>
</dbReference>
<dbReference type="InterPro" id="IPR036291">
    <property type="entry name" value="NAD(P)-bd_dom_sf"/>
</dbReference>
<sequence length="270" mass="28497">MTTILITGGSGHIASAIRPLLGHYRCRLTDLVAPEDALGVDEEFVAADITDLDAMTAACAGANLVVHLGGHRQERPFDEILRVNIGGTRAVLEGARRAGVRRVLLASSGHAVGYATVADARREPVLDPRPDSYYGVGKVALEALGSLYADRFGMTVVSARIAAFLPEPLDRRGLSLWFSPADMVRLVDACAVLEGPGHRIVWGVSDNTRAWVRGDAGAAIGFRPVDDAERHADGIPGIMLPGLEDEAQIAATALGGTSVTADRELGTDWG</sequence>
<evidence type="ECO:0000259" key="1">
    <source>
        <dbReference type="Pfam" id="PF01370"/>
    </source>
</evidence>
<organism evidence="2 3">
    <name type="scientific">Microbacterium pseudoresistens</name>
    <dbReference type="NCBI Taxonomy" id="640634"/>
    <lineage>
        <taxon>Bacteria</taxon>
        <taxon>Bacillati</taxon>
        <taxon>Actinomycetota</taxon>
        <taxon>Actinomycetes</taxon>
        <taxon>Micrococcales</taxon>
        <taxon>Microbacteriaceae</taxon>
        <taxon>Microbacterium</taxon>
    </lineage>
</organism>
<dbReference type="SUPFAM" id="SSF51735">
    <property type="entry name" value="NAD(P)-binding Rossmann-fold domains"/>
    <property type="match status" value="1"/>
</dbReference>
<name>A0A7Y9ESV7_9MICO</name>
<proteinExistence type="predicted"/>
<dbReference type="InterPro" id="IPR050177">
    <property type="entry name" value="Lipid_A_modif_metabolic_enz"/>
</dbReference>
<reference evidence="2 3" key="1">
    <citation type="submission" date="2020-07" db="EMBL/GenBank/DDBJ databases">
        <title>Sequencing the genomes of 1000 actinobacteria strains.</title>
        <authorList>
            <person name="Klenk H.-P."/>
        </authorList>
    </citation>
    <scope>NUCLEOTIDE SEQUENCE [LARGE SCALE GENOMIC DNA]</scope>
    <source>
        <strain evidence="2 3">DSM 22185</strain>
    </source>
</reference>
<comment type="caution">
    <text evidence="2">The sequence shown here is derived from an EMBL/GenBank/DDBJ whole genome shotgun (WGS) entry which is preliminary data.</text>
</comment>
<dbReference type="AlphaFoldDB" id="A0A7Y9ESV7"/>
<dbReference type="InterPro" id="IPR001509">
    <property type="entry name" value="Epimerase_deHydtase"/>
</dbReference>
<accession>A0A7Y9ESV7</accession>
<dbReference type="Gene3D" id="3.40.50.720">
    <property type="entry name" value="NAD(P)-binding Rossmann-like Domain"/>
    <property type="match status" value="1"/>
</dbReference>
<dbReference type="PANTHER" id="PTHR43245:SF55">
    <property type="entry name" value="NAD(P)-BINDING DOMAIN-CONTAINING PROTEIN"/>
    <property type="match status" value="1"/>
</dbReference>
<protein>
    <submittedName>
        <fullName evidence="2">Nucleoside-diphosphate-sugar epimerase</fullName>
    </submittedName>
</protein>
<dbReference type="EMBL" id="JACCBH010000001">
    <property type="protein sequence ID" value="NYD53337.1"/>
    <property type="molecule type" value="Genomic_DNA"/>
</dbReference>
<evidence type="ECO:0000313" key="2">
    <source>
        <dbReference type="EMBL" id="NYD53337.1"/>
    </source>
</evidence>
<feature type="domain" description="NAD-dependent epimerase/dehydratase" evidence="1">
    <location>
        <begin position="4"/>
        <end position="162"/>
    </location>
</feature>
<dbReference type="RefSeq" id="WP_179430782.1">
    <property type="nucleotide sequence ID" value="NZ_BAABLC010000003.1"/>
</dbReference>
<keyword evidence="3" id="KW-1185">Reference proteome</keyword>
<dbReference type="Proteomes" id="UP000552045">
    <property type="component" value="Unassembled WGS sequence"/>
</dbReference>
<gene>
    <name evidence="2" type="ORF">BKA02_000392</name>
</gene>
<evidence type="ECO:0000313" key="3">
    <source>
        <dbReference type="Proteomes" id="UP000552045"/>
    </source>
</evidence>
<dbReference type="PANTHER" id="PTHR43245">
    <property type="entry name" value="BIFUNCTIONAL POLYMYXIN RESISTANCE PROTEIN ARNA"/>
    <property type="match status" value="1"/>
</dbReference>